<dbReference type="InterPro" id="IPR001126">
    <property type="entry name" value="UmuC"/>
</dbReference>
<evidence type="ECO:0000256" key="3">
    <source>
        <dbReference type="ARBA" id="ARBA00025589"/>
    </source>
</evidence>
<evidence type="ECO:0000313" key="5">
    <source>
        <dbReference type="EMBL" id="EJF46723.1"/>
    </source>
</evidence>
<sequence length="553" mass="58152">MTPSTPRLVAVWVPDWPLVALAFEAYECRRLGVPWEIAPDPALSPVAIIGGRGVVAAASAPARASGVATGMSGRVARALCPALATIPSRPDREVRGFEAVMEALGTLLADPFVARPGLALSIAHGPAAWAGGEGELAAALVGAVAEATGAECQVGIADSMLGAVLAARKGVIVPPGETFEFLSSWPLEVILAAVPTPRLRQEARRVLETCVRLGLYSLGDLAALPARDVVARFGSTGALLHELASGASPQVLRMKRPKIDLAVEKSLDPPVSRTDAAAFAARAAAEELSARLMACGLAAGRLLVEARCEDGARLARSWLLQGVPTPAELTDRVRWQMEGWLSGHSGCPPAAPLAHVRLSALELTSAGSVQAGLWAASGEESERRAHRAAERVESLLGSGSVQMPLLGDGRDPRSRARLVPWWEPPEGTAGTAGAGAPWTGALPAPSPSVVLVRPAPAVLVDAEGGDVVVDRQGQLDGVPVWLEVERLRDETWSSGGREGRRRVMSWAGPWPVDEGWWRPEGASRRAYLQVLADSGPPLLLVRAGRWWLDAVYD</sequence>
<evidence type="ECO:0000259" key="4">
    <source>
        <dbReference type="PROSITE" id="PS50173"/>
    </source>
</evidence>
<dbReference type="InterPro" id="IPR043502">
    <property type="entry name" value="DNA/RNA_pol_sf"/>
</dbReference>
<evidence type="ECO:0000256" key="2">
    <source>
        <dbReference type="ARBA" id="ARBA00022763"/>
    </source>
</evidence>
<comment type="caution">
    <text evidence="5">The sequence shown here is derived from an EMBL/GenBank/DDBJ whole genome shotgun (WGS) entry which is preliminary data.</text>
</comment>
<dbReference type="GO" id="GO:0006281">
    <property type="term" value="P:DNA repair"/>
    <property type="evidence" value="ECO:0007669"/>
    <property type="project" value="InterPro"/>
</dbReference>
<dbReference type="Proteomes" id="UP000002941">
    <property type="component" value="Unassembled WGS sequence"/>
</dbReference>
<evidence type="ECO:0000313" key="6">
    <source>
        <dbReference type="Proteomes" id="UP000002941"/>
    </source>
</evidence>
<keyword evidence="6" id="KW-1185">Reference proteome</keyword>
<dbReference type="InterPro" id="IPR043128">
    <property type="entry name" value="Rev_trsase/Diguanyl_cyclase"/>
</dbReference>
<dbReference type="PATRIC" id="fig|1125718.3.peg.686"/>
<dbReference type="AlphaFoldDB" id="J1HMC4"/>
<dbReference type="SUPFAM" id="SSF56672">
    <property type="entry name" value="DNA/RNA polymerases"/>
    <property type="match status" value="1"/>
</dbReference>
<dbReference type="PANTHER" id="PTHR35369:SF2">
    <property type="entry name" value="BLR3025 PROTEIN"/>
    <property type="match status" value="1"/>
</dbReference>
<organism evidence="5 6">
    <name type="scientific">Actinomyces massiliensis F0489</name>
    <dbReference type="NCBI Taxonomy" id="1125718"/>
    <lineage>
        <taxon>Bacteria</taxon>
        <taxon>Bacillati</taxon>
        <taxon>Actinomycetota</taxon>
        <taxon>Actinomycetes</taxon>
        <taxon>Actinomycetales</taxon>
        <taxon>Actinomycetaceae</taxon>
        <taxon>Actinomyces</taxon>
    </lineage>
</organism>
<dbReference type="PANTHER" id="PTHR35369">
    <property type="entry name" value="BLR3025 PROTEIN-RELATED"/>
    <property type="match status" value="1"/>
</dbReference>
<dbReference type="Gene3D" id="3.30.70.270">
    <property type="match status" value="1"/>
</dbReference>
<dbReference type="InterPro" id="IPR050356">
    <property type="entry name" value="SulA_CellDiv_inhibitor"/>
</dbReference>
<proteinExistence type="inferred from homology"/>
<reference evidence="5 6" key="1">
    <citation type="submission" date="2012-05" db="EMBL/GenBank/DDBJ databases">
        <authorList>
            <person name="Harkins D.M."/>
            <person name="Madupu R."/>
            <person name="Durkin A.S."/>
            <person name="Torralba M."/>
            <person name="Methe B."/>
            <person name="Sutton G.G."/>
            <person name="Nelson K.E."/>
        </authorList>
    </citation>
    <scope>NUCLEOTIDE SEQUENCE [LARGE SCALE GENOMIC DNA]</scope>
    <source>
        <strain evidence="5 6">F0489</strain>
    </source>
</reference>
<name>J1HMC4_9ACTO</name>
<dbReference type="eggNOG" id="COG0389">
    <property type="taxonomic scope" value="Bacteria"/>
</dbReference>
<keyword evidence="2" id="KW-0227">DNA damage</keyword>
<protein>
    <submittedName>
        <fullName evidence="5">ImpB/MucB/SamB family protein</fullName>
    </submittedName>
</protein>
<dbReference type="EMBL" id="AKFT01000050">
    <property type="protein sequence ID" value="EJF46723.1"/>
    <property type="molecule type" value="Genomic_DNA"/>
</dbReference>
<feature type="domain" description="UmuC" evidence="4">
    <location>
        <begin position="39"/>
        <end position="168"/>
    </location>
</feature>
<comment type="function">
    <text evidence="3">Poorly processive, error-prone DNA polymerase involved in untargeted mutagenesis. Copies undamaged DNA at stalled replication forks, which arise in vivo from mismatched or misaligned primer ends. These misaligned primers can be extended by PolIV. Exhibits no 3'-5' exonuclease (proofreading) activity. May be involved in translesional synthesis, in conjunction with the beta clamp from PolIII.</text>
</comment>
<dbReference type="PROSITE" id="PS50173">
    <property type="entry name" value="UMUC"/>
    <property type="match status" value="1"/>
</dbReference>
<comment type="similarity">
    <text evidence="1">Belongs to the DNA polymerase type-Y family.</text>
</comment>
<dbReference type="OrthoDB" id="5244088at2"/>
<accession>J1HMC4</accession>
<gene>
    <name evidence="5" type="ORF">HMPREF1318_0623</name>
</gene>
<evidence type="ECO:0000256" key="1">
    <source>
        <dbReference type="ARBA" id="ARBA00010945"/>
    </source>
</evidence>
<dbReference type="Pfam" id="PF00817">
    <property type="entry name" value="IMS"/>
    <property type="match status" value="1"/>
</dbReference>
<dbReference type="RefSeq" id="WP_008730342.1">
    <property type="nucleotide sequence ID" value="NZ_AKFT01000050.1"/>
</dbReference>
<dbReference type="Gene3D" id="3.40.1170.60">
    <property type="match status" value="1"/>
</dbReference>